<protein>
    <recommendedName>
        <fullName evidence="2">Protein CNPPD1</fullName>
    </recommendedName>
</protein>
<dbReference type="Proteomes" id="UP000694569">
    <property type="component" value="Unplaced"/>
</dbReference>
<accession>A0A8C5Q3J7</accession>
<evidence type="ECO:0000256" key="4">
    <source>
        <dbReference type="SAM" id="Phobius"/>
    </source>
</evidence>
<reference evidence="5" key="1">
    <citation type="submission" date="2025-08" db="UniProtKB">
        <authorList>
            <consortium name="Ensembl"/>
        </authorList>
    </citation>
    <scope>IDENTIFICATION</scope>
</reference>
<dbReference type="OrthoDB" id="244495at2759"/>
<comment type="similarity">
    <text evidence="1">Belongs to the CNPPD1 family.</text>
</comment>
<feature type="region of interest" description="Disordered" evidence="3">
    <location>
        <begin position="1"/>
        <end position="20"/>
    </location>
</feature>
<dbReference type="AlphaFoldDB" id="A0A8C5Q3J7"/>
<dbReference type="Ensembl" id="ENSLLET00000032917.1">
    <property type="protein sequence ID" value="ENSLLEP00000031700.1"/>
    <property type="gene ID" value="ENSLLEG00000020087.1"/>
</dbReference>
<evidence type="ECO:0000313" key="5">
    <source>
        <dbReference type="Ensembl" id="ENSLLEP00000031700.1"/>
    </source>
</evidence>
<keyword evidence="4" id="KW-0472">Membrane</keyword>
<evidence type="ECO:0000256" key="1">
    <source>
        <dbReference type="ARBA" id="ARBA00038508"/>
    </source>
</evidence>
<keyword evidence="4" id="KW-1133">Transmembrane helix</keyword>
<sequence>MKHRMSGIFRGFPPRDEDGPGPECNFQSFPFLPGHPQLSERVRKRLYYGLEGDCPMENLTSPVADIAVELLQKAAPSPIRRLQKQYAAHVSREACISPCSMMLALVYIERLRHKNPDYLQQISSSDLFLISLMVASKYLYDEGEEEEVFNDEWGAAGRLDVNTVNTLEMNFLHAIDWSLYTHPREFFEVLRWLEGRVAEQQGLKRGWFTYTDSCVLLEQGLWQKVFSDFCQQFTRLACILGLMYLTGVATLFASVAVLHKASGEINKTVLVPSIKAQSPGHGIFIPLTMPSPALSEEILSPPAAPCALEEEELTEKRPGVTATALYLWGSMLTALVSGDKGLLADEESLPPDRLCPFCSKQRSTTWPQPGSRHNHTQHCSNKQYVRAFPGLDHYSFPDTTFCPSSPNACMVSHSGPIPPGAMSGPLELKPISCTAADFARLKTFIVPG</sequence>
<dbReference type="InterPro" id="IPR013922">
    <property type="entry name" value="Cyclin_PHO80-like"/>
</dbReference>
<dbReference type="PANTHER" id="PTHR15615">
    <property type="match status" value="1"/>
</dbReference>
<reference evidence="5" key="2">
    <citation type="submission" date="2025-09" db="UniProtKB">
        <authorList>
            <consortium name="Ensembl"/>
        </authorList>
    </citation>
    <scope>IDENTIFICATION</scope>
</reference>
<keyword evidence="6" id="KW-1185">Reference proteome</keyword>
<dbReference type="GO" id="GO:0005634">
    <property type="term" value="C:nucleus"/>
    <property type="evidence" value="ECO:0007669"/>
    <property type="project" value="TreeGrafter"/>
</dbReference>
<dbReference type="GO" id="GO:0019901">
    <property type="term" value="F:protein kinase binding"/>
    <property type="evidence" value="ECO:0007669"/>
    <property type="project" value="InterPro"/>
</dbReference>
<evidence type="ECO:0000256" key="3">
    <source>
        <dbReference type="SAM" id="MobiDB-lite"/>
    </source>
</evidence>
<dbReference type="CDD" id="cd20557">
    <property type="entry name" value="CYCLIN_ScPCL1-like"/>
    <property type="match status" value="1"/>
</dbReference>
<feature type="transmembrane region" description="Helical" evidence="4">
    <location>
        <begin position="236"/>
        <end position="258"/>
    </location>
</feature>
<proteinExistence type="inferred from homology"/>
<evidence type="ECO:0000313" key="6">
    <source>
        <dbReference type="Proteomes" id="UP000694569"/>
    </source>
</evidence>
<dbReference type="Gene3D" id="1.10.472.10">
    <property type="entry name" value="Cyclin-like"/>
    <property type="match status" value="1"/>
</dbReference>
<dbReference type="Pfam" id="PF08613">
    <property type="entry name" value="Cyclin"/>
    <property type="match status" value="1"/>
</dbReference>
<name>A0A8C5Q3J7_9ANUR</name>
<dbReference type="PANTHER" id="PTHR15615:SF108">
    <property type="entry name" value="PROTEIN CNPPD1"/>
    <property type="match status" value="1"/>
</dbReference>
<keyword evidence="4" id="KW-0812">Transmembrane</keyword>
<dbReference type="GO" id="GO:0000307">
    <property type="term" value="C:cyclin-dependent protein kinase holoenzyme complex"/>
    <property type="evidence" value="ECO:0007669"/>
    <property type="project" value="TreeGrafter"/>
</dbReference>
<dbReference type="GeneTree" id="ENSGT00390000000862"/>
<evidence type="ECO:0000256" key="2">
    <source>
        <dbReference type="ARBA" id="ARBA00040808"/>
    </source>
</evidence>
<organism evidence="5 6">
    <name type="scientific">Leptobrachium leishanense</name>
    <name type="common">Leishan spiny toad</name>
    <dbReference type="NCBI Taxonomy" id="445787"/>
    <lineage>
        <taxon>Eukaryota</taxon>
        <taxon>Metazoa</taxon>
        <taxon>Chordata</taxon>
        <taxon>Craniata</taxon>
        <taxon>Vertebrata</taxon>
        <taxon>Euteleostomi</taxon>
        <taxon>Amphibia</taxon>
        <taxon>Batrachia</taxon>
        <taxon>Anura</taxon>
        <taxon>Pelobatoidea</taxon>
        <taxon>Megophryidae</taxon>
        <taxon>Leptobrachium</taxon>
    </lineage>
</organism>
<dbReference type="GO" id="GO:0016538">
    <property type="term" value="F:cyclin-dependent protein serine/threonine kinase regulator activity"/>
    <property type="evidence" value="ECO:0007669"/>
    <property type="project" value="TreeGrafter"/>
</dbReference>